<dbReference type="GO" id="GO:0006281">
    <property type="term" value="P:DNA repair"/>
    <property type="evidence" value="ECO:0007669"/>
    <property type="project" value="UniProtKB-KW"/>
</dbReference>
<feature type="binding site" evidence="12">
    <location>
        <position position="106"/>
    </location>
    <ligand>
        <name>NAD(+)</name>
        <dbReference type="ChEBI" id="CHEBI:57540"/>
    </ligand>
</feature>
<dbReference type="GO" id="GO:0003911">
    <property type="term" value="F:DNA ligase (NAD+) activity"/>
    <property type="evidence" value="ECO:0007669"/>
    <property type="project" value="UniProtKB-UniRule"/>
</dbReference>
<keyword evidence="3 12" id="KW-0235">DNA replication</keyword>
<evidence type="ECO:0000256" key="6">
    <source>
        <dbReference type="ARBA" id="ARBA00022833"/>
    </source>
</evidence>
<feature type="binding site" evidence="12">
    <location>
        <position position="407"/>
    </location>
    <ligand>
        <name>Zn(2+)</name>
        <dbReference type="ChEBI" id="CHEBI:29105"/>
    </ligand>
</feature>
<dbReference type="Pfam" id="PF12826">
    <property type="entry name" value="HHH_2"/>
    <property type="match status" value="1"/>
</dbReference>
<dbReference type="PANTHER" id="PTHR23389">
    <property type="entry name" value="CHROMOSOME TRANSMISSION FIDELITY FACTOR 18"/>
    <property type="match status" value="1"/>
</dbReference>
<dbReference type="GO" id="GO:0005829">
    <property type="term" value="C:cytosol"/>
    <property type="evidence" value="ECO:0007669"/>
    <property type="project" value="TreeGrafter"/>
</dbReference>
<dbReference type="Gene3D" id="3.40.50.10190">
    <property type="entry name" value="BRCT domain"/>
    <property type="match status" value="1"/>
</dbReference>
<evidence type="ECO:0000256" key="10">
    <source>
        <dbReference type="ARBA" id="ARBA00023211"/>
    </source>
</evidence>
<dbReference type="InterPro" id="IPR001357">
    <property type="entry name" value="BRCT_dom"/>
</dbReference>
<evidence type="ECO:0000256" key="7">
    <source>
        <dbReference type="ARBA" id="ARBA00022842"/>
    </source>
</evidence>
<evidence type="ECO:0000313" key="15">
    <source>
        <dbReference type="Proteomes" id="UP000617951"/>
    </source>
</evidence>
<dbReference type="CDD" id="cd17748">
    <property type="entry name" value="BRCT_DNA_ligase_like"/>
    <property type="match status" value="1"/>
</dbReference>
<dbReference type="HAMAP" id="MF_01588">
    <property type="entry name" value="DNA_ligase_A"/>
    <property type="match status" value="1"/>
</dbReference>
<proteinExistence type="inferred from homology"/>
<name>A0A926DFM5_9FIRM</name>
<feature type="binding site" evidence="12">
    <location>
        <begin position="28"/>
        <end position="32"/>
    </location>
    <ligand>
        <name>NAD(+)</name>
        <dbReference type="ChEBI" id="CHEBI:57540"/>
    </ligand>
</feature>
<comment type="function">
    <text evidence="1 12">DNA ligase that catalyzes the formation of phosphodiester linkages between 5'-phosphoryl and 3'-hydroxyl groups in double-stranded DNA using NAD as a coenzyme and as the energy source for the reaction. It is essential for DNA replication and repair of damaged DNA.</text>
</comment>
<feature type="active site" description="N6-AMP-lysine intermediate" evidence="12">
    <location>
        <position position="108"/>
    </location>
</feature>
<dbReference type="GO" id="GO:0046872">
    <property type="term" value="F:metal ion binding"/>
    <property type="evidence" value="ECO:0007669"/>
    <property type="project" value="UniProtKB-KW"/>
</dbReference>
<keyword evidence="6 12" id="KW-0862">Zinc</keyword>
<evidence type="ECO:0000256" key="11">
    <source>
        <dbReference type="ARBA" id="ARBA00034005"/>
    </source>
</evidence>
<dbReference type="InterPro" id="IPR012340">
    <property type="entry name" value="NA-bd_OB-fold"/>
</dbReference>
<dbReference type="Gene3D" id="3.30.470.30">
    <property type="entry name" value="DNA ligase/mRNA capping enzyme"/>
    <property type="match status" value="1"/>
</dbReference>
<comment type="caution">
    <text evidence="14">The sequence shown here is derived from an EMBL/GenBank/DDBJ whole genome shotgun (WGS) entry which is preliminary data.</text>
</comment>
<feature type="binding site" evidence="12">
    <location>
        <position position="275"/>
    </location>
    <ligand>
        <name>NAD(+)</name>
        <dbReference type="ChEBI" id="CHEBI:57540"/>
    </ligand>
</feature>
<evidence type="ECO:0000256" key="2">
    <source>
        <dbReference type="ARBA" id="ARBA00022598"/>
    </source>
</evidence>
<feature type="binding site" evidence="12">
    <location>
        <position position="413"/>
    </location>
    <ligand>
        <name>Zn(2+)</name>
        <dbReference type="ChEBI" id="CHEBI:29105"/>
    </ligand>
</feature>
<keyword evidence="2 12" id="KW-0436">Ligase</keyword>
<evidence type="ECO:0000259" key="13">
    <source>
        <dbReference type="PROSITE" id="PS50172"/>
    </source>
</evidence>
<comment type="cofactor">
    <cofactor evidence="12">
        <name>Mg(2+)</name>
        <dbReference type="ChEBI" id="CHEBI:18420"/>
    </cofactor>
    <cofactor evidence="12">
        <name>Mn(2+)</name>
        <dbReference type="ChEBI" id="CHEBI:29035"/>
    </cofactor>
</comment>
<comment type="similarity">
    <text evidence="12">Belongs to the NAD-dependent DNA ligase family. LigA subfamily.</text>
</comment>
<reference evidence="14" key="1">
    <citation type="submission" date="2020-08" db="EMBL/GenBank/DDBJ databases">
        <title>Genome public.</title>
        <authorList>
            <person name="Liu C."/>
            <person name="Sun Q."/>
        </authorList>
    </citation>
    <scope>NUCLEOTIDE SEQUENCE</scope>
    <source>
        <strain evidence="14">NSJ-63</strain>
    </source>
</reference>
<dbReference type="PANTHER" id="PTHR23389:SF9">
    <property type="entry name" value="DNA LIGASE"/>
    <property type="match status" value="1"/>
</dbReference>
<keyword evidence="15" id="KW-1185">Reference proteome</keyword>
<dbReference type="SMART" id="SM00292">
    <property type="entry name" value="BRCT"/>
    <property type="match status" value="1"/>
</dbReference>
<sequence>MEEMRALVNQLNEYAYQYYVLDNPTVSDKEYDVLYDRLLVMEKETGVVLENSPTQRVGGAVLEGFTKHTHLAPLYSLDKAKTKEELLEWETRLKKLVRPGQLYTLEYKFDGLTLNLTYEGGRLVGAATRGDGTTGEEILEQVKTIRSVPLTIPFSGRMEVQGEGIMHLSTLAEYNKTAKEPLKNARNAAAGALRNLDTKVTEQRHLDAYFYNVGYIEGRDFANHREMIAFLKENKFKVSPFERVYPSMEALFADLDQVERDRDKLDFLIDGMVIKIDDFASREEAGYTQKFPRWAVAYKFEAEEVTTVVEDVLWDVGRTGKLTPTAVLEGVEIGGATVRRATLNNYEDILRKKVRLGCRVFVRRSNDVIPEILGAAEEREDLPMVPKPEVCPACGARLEPIGPNLFCPNTLSCKPQLVARLVHFVSRDAMNLEFLSEKTAELLFRELHIADVGGLYDLTKEMLLSLPGFKEKKAANVLAAIEKSKTPQLANFIFALGINNVGKKTAHDLAETFGTFEALKKADFESLVAIRDVGDVVAQCILDFFASPQVEATLEKLSARGVKPQPFHKREGVFSGKNVVITGTLAGMGRSEAAELVRRHGGNIQSGVGKSTDILIAGEKAGSKLEKARALGTTVLSQEEFLAMLEE</sequence>
<dbReference type="NCBIfam" id="TIGR00575">
    <property type="entry name" value="dnlj"/>
    <property type="match status" value="1"/>
</dbReference>
<evidence type="ECO:0000256" key="9">
    <source>
        <dbReference type="ARBA" id="ARBA00023204"/>
    </source>
</evidence>
<evidence type="ECO:0000256" key="1">
    <source>
        <dbReference type="ARBA" id="ARBA00004067"/>
    </source>
</evidence>
<evidence type="ECO:0000256" key="8">
    <source>
        <dbReference type="ARBA" id="ARBA00023027"/>
    </source>
</evidence>
<evidence type="ECO:0000313" key="14">
    <source>
        <dbReference type="EMBL" id="MBC8538045.1"/>
    </source>
</evidence>
<dbReference type="InterPro" id="IPR041663">
    <property type="entry name" value="DisA/LigA_HHH"/>
</dbReference>
<dbReference type="InterPro" id="IPR013840">
    <property type="entry name" value="DNAligase_N"/>
</dbReference>
<keyword evidence="10 12" id="KW-0464">Manganese</keyword>
<dbReference type="Gene3D" id="1.10.150.20">
    <property type="entry name" value="5' to 3' exonuclease, C-terminal subdomain"/>
    <property type="match status" value="2"/>
</dbReference>
<dbReference type="FunFam" id="1.10.150.20:FF:000006">
    <property type="entry name" value="DNA ligase"/>
    <property type="match status" value="1"/>
</dbReference>
<keyword evidence="4 12" id="KW-0479">Metal-binding</keyword>
<dbReference type="InterPro" id="IPR036420">
    <property type="entry name" value="BRCT_dom_sf"/>
</dbReference>
<evidence type="ECO:0000256" key="12">
    <source>
        <dbReference type="HAMAP-Rule" id="MF_01588"/>
    </source>
</evidence>
<dbReference type="InterPro" id="IPR003583">
    <property type="entry name" value="Hlx-hairpin-Hlx_DNA-bd_motif"/>
</dbReference>
<dbReference type="GO" id="GO:0006260">
    <property type="term" value="P:DNA replication"/>
    <property type="evidence" value="ECO:0007669"/>
    <property type="project" value="UniProtKB-KW"/>
</dbReference>
<dbReference type="SUPFAM" id="SSF52113">
    <property type="entry name" value="BRCT domain"/>
    <property type="match status" value="1"/>
</dbReference>
<dbReference type="Pfam" id="PF01653">
    <property type="entry name" value="DNA_ligase_aden"/>
    <property type="match status" value="1"/>
</dbReference>
<dbReference type="SMART" id="SM00532">
    <property type="entry name" value="LIGANc"/>
    <property type="match status" value="1"/>
</dbReference>
<feature type="binding site" evidence="12">
    <location>
        <position position="391"/>
    </location>
    <ligand>
        <name>Zn(2+)</name>
        <dbReference type="ChEBI" id="CHEBI:29105"/>
    </ligand>
</feature>
<gene>
    <name evidence="12 14" type="primary">ligA</name>
    <name evidence="14" type="ORF">H8693_03755</name>
</gene>
<feature type="binding site" evidence="12">
    <location>
        <position position="394"/>
    </location>
    <ligand>
        <name>Zn(2+)</name>
        <dbReference type="ChEBI" id="CHEBI:29105"/>
    </ligand>
</feature>
<evidence type="ECO:0000256" key="5">
    <source>
        <dbReference type="ARBA" id="ARBA00022763"/>
    </source>
</evidence>
<dbReference type="NCBIfam" id="NF005932">
    <property type="entry name" value="PRK07956.1"/>
    <property type="match status" value="1"/>
</dbReference>
<dbReference type="EMBL" id="JACRSS010000001">
    <property type="protein sequence ID" value="MBC8538045.1"/>
    <property type="molecule type" value="Genomic_DNA"/>
</dbReference>
<dbReference type="Gene3D" id="1.10.287.610">
    <property type="entry name" value="Helix hairpin bin"/>
    <property type="match status" value="1"/>
</dbReference>
<dbReference type="CDD" id="cd00114">
    <property type="entry name" value="LIGANc"/>
    <property type="match status" value="1"/>
</dbReference>
<evidence type="ECO:0000256" key="3">
    <source>
        <dbReference type="ARBA" id="ARBA00022705"/>
    </source>
</evidence>
<dbReference type="PROSITE" id="PS50172">
    <property type="entry name" value="BRCT"/>
    <property type="match status" value="1"/>
</dbReference>
<dbReference type="Pfam" id="PF03120">
    <property type="entry name" value="OB_DNA_ligase"/>
    <property type="match status" value="1"/>
</dbReference>
<feature type="domain" description="BRCT" evidence="13">
    <location>
        <begin position="569"/>
        <end position="647"/>
    </location>
</feature>
<dbReference type="SUPFAM" id="SSF47781">
    <property type="entry name" value="RuvA domain 2-like"/>
    <property type="match status" value="1"/>
</dbReference>
<dbReference type="GO" id="GO:0003677">
    <property type="term" value="F:DNA binding"/>
    <property type="evidence" value="ECO:0007669"/>
    <property type="project" value="InterPro"/>
</dbReference>
<feature type="binding site" evidence="12">
    <location>
        <position position="163"/>
    </location>
    <ligand>
        <name>NAD(+)</name>
        <dbReference type="ChEBI" id="CHEBI:57540"/>
    </ligand>
</feature>
<dbReference type="AlphaFoldDB" id="A0A926DFM5"/>
<dbReference type="Proteomes" id="UP000617951">
    <property type="component" value="Unassembled WGS sequence"/>
</dbReference>
<dbReference type="Gene3D" id="2.40.50.140">
    <property type="entry name" value="Nucleic acid-binding proteins"/>
    <property type="match status" value="1"/>
</dbReference>
<organism evidence="14 15">
    <name type="scientific">Guopingia tenuis</name>
    <dbReference type="NCBI Taxonomy" id="2763656"/>
    <lineage>
        <taxon>Bacteria</taxon>
        <taxon>Bacillati</taxon>
        <taxon>Bacillota</taxon>
        <taxon>Clostridia</taxon>
        <taxon>Christensenellales</taxon>
        <taxon>Christensenellaceae</taxon>
        <taxon>Guopingia</taxon>
    </lineage>
</organism>
<dbReference type="RefSeq" id="WP_249279836.1">
    <property type="nucleotide sequence ID" value="NZ_JACRSS010000001.1"/>
</dbReference>
<protein>
    <recommendedName>
        <fullName evidence="12">DNA ligase</fullName>
        <ecNumber evidence="12">6.5.1.2</ecNumber>
    </recommendedName>
    <alternativeName>
        <fullName evidence="12">Polydeoxyribonucleotide synthase [NAD(+)]</fullName>
    </alternativeName>
</protein>
<dbReference type="SUPFAM" id="SSF50249">
    <property type="entry name" value="Nucleic acid-binding proteins"/>
    <property type="match status" value="1"/>
</dbReference>
<dbReference type="Pfam" id="PF00533">
    <property type="entry name" value="BRCT"/>
    <property type="match status" value="1"/>
</dbReference>
<feature type="binding site" evidence="12">
    <location>
        <position position="129"/>
    </location>
    <ligand>
        <name>NAD(+)</name>
        <dbReference type="ChEBI" id="CHEBI:57540"/>
    </ligand>
</feature>
<evidence type="ECO:0000256" key="4">
    <source>
        <dbReference type="ARBA" id="ARBA00022723"/>
    </source>
</evidence>
<keyword evidence="5 12" id="KW-0227">DNA damage</keyword>
<keyword evidence="9 12" id="KW-0234">DNA repair</keyword>
<dbReference type="InterPro" id="IPR010994">
    <property type="entry name" value="RuvA_2-like"/>
</dbReference>
<feature type="binding site" evidence="12">
    <location>
        <position position="299"/>
    </location>
    <ligand>
        <name>NAD(+)</name>
        <dbReference type="ChEBI" id="CHEBI:57540"/>
    </ligand>
</feature>
<comment type="catalytic activity">
    <reaction evidence="11 12">
        <text>NAD(+) + (deoxyribonucleotide)n-3'-hydroxyl + 5'-phospho-(deoxyribonucleotide)m = (deoxyribonucleotide)n+m + AMP + beta-nicotinamide D-nucleotide.</text>
        <dbReference type="EC" id="6.5.1.2"/>
    </reaction>
</comment>
<dbReference type="EC" id="6.5.1.2" evidence="12"/>
<dbReference type="InterPro" id="IPR004150">
    <property type="entry name" value="NAD_DNA_ligase_OB"/>
</dbReference>
<accession>A0A926DFM5</accession>
<dbReference type="InterPro" id="IPR013839">
    <property type="entry name" value="DNAligase_adenylation"/>
</dbReference>
<feature type="binding site" evidence="12">
    <location>
        <begin position="76"/>
        <end position="77"/>
    </location>
    <ligand>
        <name>NAD(+)</name>
        <dbReference type="ChEBI" id="CHEBI:57540"/>
    </ligand>
</feature>
<dbReference type="InterPro" id="IPR001679">
    <property type="entry name" value="DNA_ligase"/>
</dbReference>
<dbReference type="PIRSF" id="PIRSF001604">
    <property type="entry name" value="LigA"/>
    <property type="match status" value="1"/>
</dbReference>
<keyword evidence="8 12" id="KW-0520">NAD</keyword>
<dbReference type="SMART" id="SM00278">
    <property type="entry name" value="HhH1"/>
    <property type="match status" value="4"/>
</dbReference>
<keyword evidence="7 12" id="KW-0460">Magnesium</keyword>
<dbReference type="SUPFAM" id="SSF56091">
    <property type="entry name" value="DNA ligase/mRNA capping enzyme, catalytic domain"/>
    <property type="match status" value="1"/>
</dbReference>